<evidence type="ECO:0000259" key="2">
    <source>
        <dbReference type="Pfam" id="PF04717"/>
    </source>
</evidence>
<evidence type="ECO:0000256" key="1">
    <source>
        <dbReference type="SAM" id="MobiDB-lite"/>
    </source>
</evidence>
<dbReference type="InterPro" id="IPR037026">
    <property type="entry name" value="Vgr_OB-fold_dom_sf"/>
</dbReference>
<gene>
    <name evidence="3" type="primary">vgrG</name>
    <name evidence="3" type="ORF">ACFSJ3_12730</name>
</gene>
<dbReference type="Pfam" id="PF04717">
    <property type="entry name" value="Phage_base_V"/>
    <property type="match status" value="1"/>
</dbReference>
<organism evidence="3 4">
    <name type="scientific">Corallincola platygyrae</name>
    <dbReference type="NCBI Taxonomy" id="1193278"/>
    <lineage>
        <taxon>Bacteria</taxon>
        <taxon>Pseudomonadati</taxon>
        <taxon>Pseudomonadota</taxon>
        <taxon>Gammaproteobacteria</taxon>
        <taxon>Alteromonadales</taxon>
        <taxon>Psychromonadaceae</taxon>
        <taxon>Corallincola</taxon>
    </lineage>
</organism>
<dbReference type="InterPro" id="IPR006531">
    <property type="entry name" value="Gp5/Vgr_OB"/>
</dbReference>
<evidence type="ECO:0000313" key="3">
    <source>
        <dbReference type="EMBL" id="MFD2096855.1"/>
    </source>
</evidence>
<feature type="domain" description="Gp5/Type VI secretion system Vgr protein OB-fold" evidence="2">
    <location>
        <begin position="374"/>
        <end position="447"/>
    </location>
</feature>
<dbReference type="EMBL" id="JBHUHT010000013">
    <property type="protein sequence ID" value="MFD2096855.1"/>
    <property type="molecule type" value="Genomic_DNA"/>
</dbReference>
<evidence type="ECO:0000313" key="4">
    <source>
        <dbReference type="Proteomes" id="UP001597380"/>
    </source>
</evidence>
<dbReference type="Proteomes" id="UP001597380">
    <property type="component" value="Unassembled WGS sequence"/>
</dbReference>
<feature type="region of interest" description="Disordered" evidence="1">
    <location>
        <begin position="226"/>
        <end position="259"/>
    </location>
</feature>
<proteinExistence type="predicted"/>
<dbReference type="SUPFAM" id="SSF69255">
    <property type="entry name" value="gp5 N-terminal domain-like"/>
    <property type="match status" value="1"/>
</dbReference>
<dbReference type="RefSeq" id="WP_345339560.1">
    <property type="nucleotide sequence ID" value="NZ_BAABLI010000009.1"/>
</dbReference>
<comment type="caution">
    <text evidence="3">The sequence shown here is derived from an EMBL/GenBank/DDBJ whole genome shotgun (WGS) entry which is preliminary data.</text>
</comment>
<reference evidence="4" key="1">
    <citation type="journal article" date="2019" name="Int. J. Syst. Evol. Microbiol.">
        <title>The Global Catalogue of Microorganisms (GCM) 10K type strain sequencing project: providing services to taxonomists for standard genome sequencing and annotation.</title>
        <authorList>
            <consortium name="The Broad Institute Genomics Platform"/>
            <consortium name="The Broad Institute Genome Sequencing Center for Infectious Disease"/>
            <person name="Wu L."/>
            <person name="Ma J."/>
        </authorList>
    </citation>
    <scope>NUCLEOTIDE SEQUENCE [LARGE SCALE GENOMIC DNA]</scope>
    <source>
        <strain evidence="4">CGMCC 1.10992</strain>
    </source>
</reference>
<dbReference type="Gene3D" id="2.40.50.230">
    <property type="entry name" value="Gp5 N-terminal domain"/>
    <property type="match status" value="1"/>
</dbReference>
<dbReference type="NCBIfam" id="TIGR01646">
    <property type="entry name" value="vgr_GE"/>
    <property type="match status" value="1"/>
</dbReference>
<sequence length="577" mass="61768">MSRGQRTLPVSQLHRELTVKVNGEPVPRSQHLLSASISAPVNKIASAKLVYQDGAAATGEFHLLNDNLFAQGNTIEILAGGSDDSTLIFSGIVVAQRIKLREDSAPQLIVTCKHAAIKATLTKNGRYFEEQSDSDIIQSLLQEYSLLAEVEATSVTHKQLVQYDCSDWDFCLQRAMANGLVIFTRGDQLEITAPDLSGDPVCNLEFGATLLSADLETDARTQASSYKNPFWDSSEQTLSEPEGESNLEAMPGNTEPSALADNLGGAEAVLRQAAEQEAEAQQQADAERQYAELSRVNGTLKSQGIATVNPGDVVQLSGLGDAFNGNALVTGVRHETDRVSGWRSYFQVGGLDAIAAKPSTKSSATAEIVSGLQIAIVVSNEDPDNEFRVKLRLPLLNNESDGIWARIASLDAGDDRGLMIRPEVDDEVIVGFVQGDPRKAVVLGMLHSSAHPAPEQPSDDNHIKLLKTRSGLLLKLDDENSELTLETPNGNRLKLTDQEPGLVLEDESDNRLVLNADGIQIESAGDISFSATGNISLEADSNIELKASANFSAEGSAGIDINSSAVTNVKGSLVKLN</sequence>
<feature type="compositionally biased region" description="Polar residues" evidence="1">
    <location>
        <begin position="226"/>
        <end position="239"/>
    </location>
</feature>
<keyword evidence="4" id="KW-1185">Reference proteome</keyword>
<dbReference type="InterPro" id="IPR006533">
    <property type="entry name" value="T6SS_Vgr_RhsGE"/>
</dbReference>
<dbReference type="Pfam" id="PF05954">
    <property type="entry name" value="Phage_GPD"/>
    <property type="match status" value="1"/>
</dbReference>
<dbReference type="SUPFAM" id="SSF69279">
    <property type="entry name" value="Phage tail proteins"/>
    <property type="match status" value="1"/>
</dbReference>
<accession>A0ABW4XMM1</accession>
<name>A0ABW4XMM1_9GAMM</name>
<protein>
    <submittedName>
        <fullName evidence="3">Type VI secretion system tip protein VgrG</fullName>
    </submittedName>
</protein>
<dbReference type="Gene3D" id="3.55.50.10">
    <property type="entry name" value="Baseplate protein-like domains"/>
    <property type="match status" value="1"/>
</dbReference>